<sequence>MSYIVISDLHYHEHPEFPTIDIANNVLQQIEDYILKNKIDKVFHLGDLYHSRIKMPIRTIKPLIDRFSKWCEKGIDIYLLKGNPMHDGDNDDYNGHLFPMANVIHKPLVYKIDEWGVYFLPFASRESLMHQINLWRKESPYKKVLFVHYALQGASILDYEVQLKDSLSKKDLSWFDMVFAGHYHKHQEVWKNAWHVGSPYRISFAERDDKKGFIHVDNGKVKFIELDVPKMIQLEINSNDFAHKGEVKGSFIKIIINGTESFIRNFDYEGNKKDWLGLGALGVKFEIKRTDDIREVREARIKKEDTPEKMIDRYFEFTKDQNPNLDVKKLKHLAYIAMKREPNG</sequence>
<name>A0A6M3L737_9ZZZZ</name>
<dbReference type="SUPFAM" id="SSF56300">
    <property type="entry name" value="Metallo-dependent phosphatases"/>
    <property type="match status" value="1"/>
</dbReference>
<organism evidence="1">
    <name type="scientific">viral metagenome</name>
    <dbReference type="NCBI Taxonomy" id="1070528"/>
    <lineage>
        <taxon>unclassified sequences</taxon>
        <taxon>metagenomes</taxon>
        <taxon>organismal metagenomes</taxon>
    </lineage>
</organism>
<dbReference type="InterPro" id="IPR050535">
    <property type="entry name" value="DNA_Repair-Maintenance_Comp"/>
</dbReference>
<dbReference type="EMBL" id="MT142838">
    <property type="protein sequence ID" value="QJA89321.1"/>
    <property type="molecule type" value="Genomic_DNA"/>
</dbReference>
<dbReference type="Gene3D" id="3.60.21.10">
    <property type="match status" value="1"/>
</dbReference>
<reference evidence="1" key="1">
    <citation type="submission" date="2020-03" db="EMBL/GenBank/DDBJ databases">
        <title>The deep terrestrial virosphere.</title>
        <authorList>
            <person name="Holmfeldt K."/>
            <person name="Nilsson E."/>
            <person name="Simone D."/>
            <person name="Lopez-Fernandez M."/>
            <person name="Wu X."/>
            <person name="de Brujin I."/>
            <person name="Lundin D."/>
            <person name="Andersson A."/>
            <person name="Bertilsson S."/>
            <person name="Dopson M."/>
        </authorList>
    </citation>
    <scope>NUCLEOTIDE SEQUENCE</scope>
    <source>
        <strain evidence="1">MM415B02574</strain>
    </source>
</reference>
<proteinExistence type="predicted"/>
<accession>A0A6M3L737</accession>
<dbReference type="PANTHER" id="PTHR30337">
    <property type="entry name" value="COMPONENT OF ATP-DEPENDENT DSDNA EXONUCLEASE"/>
    <property type="match status" value="1"/>
</dbReference>
<protein>
    <submittedName>
        <fullName evidence="1">Putative calcineurin-like phosphoesterase</fullName>
    </submittedName>
</protein>
<gene>
    <name evidence="1" type="ORF">MM415B02574_0012</name>
</gene>
<dbReference type="AlphaFoldDB" id="A0A6M3L737"/>
<dbReference type="InterPro" id="IPR029052">
    <property type="entry name" value="Metallo-depent_PP-like"/>
</dbReference>
<evidence type="ECO:0000313" key="1">
    <source>
        <dbReference type="EMBL" id="QJA89321.1"/>
    </source>
</evidence>